<keyword evidence="7" id="KW-0378">Hydrolase</keyword>
<dbReference type="Gene3D" id="2.60.120.200">
    <property type="match status" value="1"/>
</dbReference>
<accession>A0A139HE49</accession>
<dbReference type="EMBL" id="LFZN01000067">
    <property type="protein sequence ID" value="KXT00754.1"/>
    <property type="molecule type" value="Genomic_DNA"/>
</dbReference>
<evidence type="ECO:0000256" key="13">
    <source>
        <dbReference type="SAM" id="Phobius"/>
    </source>
</evidence>
<dbReference type="STRING" id="321146.A0A139HE49"/>
<evidence type="ECO:0000313" key="16">
    <source>
        <dbReference type="EMBL" id="KXT00754.1"/>
    </source>
</evidence>
<dbReference type="GO" id="GO:0031505">
    <property type="term" value="P:fungal-type cell wall organization"/>
    <property type="evidence" value="ECO:0007669"/>
    <property type="project" value="TreeGrafter"/>
</dbReference>
<gene>
    <name evidence="16" type="ORF">AC578_2934</name>
</gene>
<evidence type="ECO:0000256" key="9">
    <source>
        <dbReference type="ARBA" id="ARBA00023180"/>
    </source>
</evidence>
<feature type="chain" id="PRO_5007806680" description="chitinase" evidence="14">
    <location>
        <begin position="18"/>
        <end position="383"/>
    </location>
</feature>
<evidence type="ECO:0000256" key="12">
    <source>
        <dbReference type="ARBA" id="ARBA00038074"/>
    </source>
</evidence>
<feature type="transmembrane region" description="Helical" evidence="13">
    <location>
        <begin position="297"/>
        <end position="319"/>
    </location>
</feature>
<evidence type="ECO:0000256" key="10">
    <source>
        <dbReference type="ARBA" id="ARBA00023295"/>
    </source>
</evidence>
<evidence type="ECO:0000256" key="4">
    <source>
        <dbReference type="ARBA" id="ARBA00022676"/>
    </source>
</evidence>
<evidence type="ECO:0000256" key="8">
    <source>
        <dbReference type="ARBA" id="ARBA00023136"/>
    </source>
</evidence>
<feature type="signal peptide" evidence="14">
    <location>
        <begin position="1"/>
        <end position="17"/>
    </location>
</feature>
<dbReference type="GO" id="GO:0016020">
    <property type="term" value="C:membrane"/>
    <property type="evidence" value="ECO:0007669"/>
    <property type="project" value="UniProtKB-SubCell"/>
</dbReference>
<evidence type="ECO:0000256" key="14">
    <source>
        <dbReference type="SAM" id="SignalP"/>
    </source>
</evidence>
<comment type="subcellular location">
    <subcellularLocation>
        <location evidence="2">Membrane</location>
    </subcellularLocation>
</comment>
<keyword evidence="10" id="KW-0326">Glycosidase</keyword>
<evidence type="ECO:0000313" key="17">
    <source>
        <dbReference type="Proteomes" id="UP000070133"/>
    </source>
</evidence>
<keyword evidence="5" id="KW-0808">Transferase</keyword>
<organism evidence="16 17">
    <name type="scientific">Pseudocercospora eumusae</name>
    <dbReference type="NCBI Taxonomy" id="321146"/>
    <lineage>
        <taxon>Eukaryota</taxon>
        <taxon>Fungi</taxon>
        <taxon>Dikarya</taxon>
        <taxon>Ascomycota</taxon>
        <taxon>Pezizomycotina</taxon>
        <taxon>Dothideomycetes</taxon>
        <taxon>Dothideomycetidae</taxon>
        <taxon>Mycosphaerellales</taxon>
        <taxon>Mycosphaerellaceae</taxon>
        <taxon>Pseudocercospora</taxon>
    </lineage>
</organism>
<keyword evidence="9" id="KW-0325">Glycoprotein</keyword>
<dbReference type="OrthoDB" id="4781at2759"/>
<dbReference type="InterPro" id="IPR013320">
    <property type="entry name" value="ConA-like_dom_sf"/>
</dbReference>
<dbReference type="PROSITE" id="PS51762">
    <property type="entry name" value="GH16_2"/>
    <property type="match status" value="1"/>
</dbReference>
<dbReference type="PANTHER" id="PTHR10963">
    <property type="entry name" value="GLYCOSYL HYDROLASE-RELATED"/>
    <property type="match status" value="1"/>
</dbReference>
<comment type="caution">
    <text evidence="16">The sequence shown here is derived from an EMBL/GenBank/DDBJ whole genome shotgun (WGS) entry which is preliminary data.</text>
</comment>
<keyword evidence="8 13" id="KW-0472">Membrane</keyword>
<comment type="similarity">
    <text evidence="12">Belongs to the glycosyl hydrolase 16 family. CRH1 subfamily.</text>
</comment>
<evidence type="ECO:0000256" key="1">
    <source>
        <dbReference type="ARBA" id="ARBA00000822"/>
    </source>
</evidence>
<feature type="domain" description="GH16" evidence="15">
    <location>
        <begin position="19"/>
        <end position="243"/>
    </location>
</feature>
<protein>
    <recommendedName>
        <fullName evidence="3">chitinase</fullName>
        <ecNumber evidence="3">3.2.1.14</ecNumber>
    </recommendedName>
</protein>
<evidence type="ECO:0000256" key="2">
    <source>
        <dbReference type="ARBA" id="ARBA00004370"/>
    </source>
</evidence>
<dbReference type="Proteomes" id="UP000070133">
    <property type="component" value="Unassembled WGS sequence"/>
</dbReference>
<keyword evidence="13" id="KW-0812">Transmembrane</keyword>
<comment type="catalytic activity">
    <reaction evidence="1">
        <text>Random endo-hydrolysis of N-acetyl-beta-D-glucosaminide (1-&gt;4)-beta-linkages in chitin and chitodextrins.</text>
        <dbReference type="EC" id="3.2.1.14"/>
    </reaction>
</comment>
<keyword evidence="11" id="KW-0961">Cell wall biogenesis/degradation</keyword>
<keyword evidence="17" id="KW-1185">Reference proteome</keyword>
<evidence type="ECO:0000256" key="5">
    <source>
        <dbReference type="ARBA" id="ARBA00022679"/>
    </source>
</evidence>
<evidence type="ECO:0000256" key="7">
    <source>
        <dbReference type="ARBA" id="ARBA00022801"/>
    </source>
</evidence>
<keyword evidence="4" id="KW-0328">Glycosyltransferase</keyword>
<dbReference type="GO" id="GO:0009277">
    <property type="term" value="C:fungal-type cell wall"/>
    <property type="evidence" value="ECO:0007669"/>
    <property type="project" value="TreeGrafter"/>
</dbReference>
<evidence type="ECO:0000256" key="11">
    <source>
        <dbReference type="ARBA" id="ARBA00023316"/>
    </source>
</evidence>
<dbReference type="GO" id="GO:0016757">
    <property type="term" value="F:glycosyltransferase activity"/>
    <property type="evidence" value="ECO:0007669"/>
    <property type="project" value="UniProtKB-KW"/>
</dbReference>
<dbReference type="SUPFAM" id="SSF49899">
    <property type="entry name" value="Concanavalin A-like lectins/glucanases"/>
    <property type="match status" value="1"/>
</dbReference>
<evidence type="ECO:0000256" key="6">
    <source>
        <dbReference type="ARBA" id="ARBA00022729"/>
    </source>
</evidence>
<reference evidence="16 17" key="1">
    <citation type="submission" date="2015-07" db="EMBL/GenBank/DDBJ databases">
        <title>Comparative genomics of the Sigatoka disease complex on banana suggests a link between parallel evolutionary changes in Pseudocercospora fijiensis and Pseudocercospora eumusae and increased virulence on the banana host.</title>
        <authorList>
            <person name="Chang T.-C."/>
            <person name="Salvucci A."/>
            <person name="Crous P.W."/>
            <person name="Stergiopoulos I."/>
        </authorList>
    </citation>
    <scope>NUCLEOTIDE SEQUENCE [LARGE SCALE GENOMIC DNA]</scope>
    <source>
        <strain evidence="16 17">CBS 114824</strain>
    </source>
</reference>
<proteinExistence type="inferred from homology"/>
<dbReference type="GO" id="GO:0008843">
    <property type="term" value="F:endochitinase activity"/>
    <property type="evidence" value="ECO:0007669"/>
    <property type="project" value="UniProtKB-EC"/>
</dbReference>
<sequence>MSRFILPVAFLVANVFAQTTTDCNPLNSTCPDDPALGTTFSSTFNASMSEFDPDFWNVTAGTQLISFGDDGVQMALQRDTDSVTVKSNFYIFWGQAEILFKAAKGTGIISTMILLSDDLDEVDWEIKGGNTTTVSNNYYGWGNTSQYNSEYPTMDTPAMDDFHNYTIDWTQERIQYIINGNVVRTVGYQQAGQYPQTPSRVQFGVWCGGCSKAPGTVEWAGGKTNFDQAPFTMTVKSLRITDGTTNSSIYSYGDHTGSHQSIKVTHGESDAYKAMHKISHLESAQRKWNGLSTGAKVGIACGVLGAFAIAVIAFTFYCISQRKKGRAEKEAHDKAWLQQENELLAYRSMMAQGNFAVTRQSVMLDGKHDEKKGSRFSRLSGRF</sequence>
<name>A0A139HE49_9PEZI</name>
<dbReference type="AlphaFoldDB" id="A0A139HE49"/>
<evidence type="ECO:0000256" key="3">
    <source>
        <dbReference type="ARBA" id="ARBA00012729"/>
    </source>
</evidence>
<evidence type="ECO:0000259" key="15">
    <source>
        <dbReference type="PROSITE" id="PS51762"/>
    </source>
</evidence>
<dbReference type="Pfam" id="PF00722">
    <property type="entry name" value="Glyco_hydro_16"/>
    <property type="match status" value="1"/>
</dbReference>
<keyword evidence="13" id="KW-1133">Transmembrane helix</keyword>
<dbReference type="InterPro" id="IPR000757">
    <property type="entry name" value="Beta-glucanase-like"/>
</dbReference>
<dbReference type="InterPro" id="IPR050546">
    <property type="entry name" value="Glycosyl_Hydrlase_16"/>
</dbReference>
<keyword evidence="6 14" id="KW-0732">Signal</keyword>
<dbReference type="PANTHER" id="PTHR10963:SF27">
    <property type="entry name" value="GLYCOSIDASE-RELATED"/>
    <property type="match status" value="1"/>
</dbReference>
<dbReference type="GO" id="GO:0005975">
    <property type="term" value="P:carbohydrate metabolic process"/>
    <property type="evidence" value="ECO:0007669"/>
    <property type="project" value="InterPro"/>
</dbReference>
<dbReference type="EC" id="3.2.1.14" evidence="3"/>